<reference evidence="4 5" key="1">
    <citation type="submission" date="2017-06" db="EMBL/GenBank/DDBJ databases">
        <authorList>
            <person name="Kim H.J."/>
            <person name="Triplett B.A."/>
        </authorList>
    </citation>
    <scope>NUCLEOTIDE SEQUENCE [LARGE SCALE GENOMIC DNA]</scope>
    <source>
        <strain evidence="4 5">DSM 19307</strain>
    </source>
</reference>
<dbReference type="PANTHER" id="PTHR19848">
    <property type="entry name" value="WD40 REPEAT PROTEIN"/>
    <property type="match status" value="1"/>
</dbReference>
<dbReference type="Pfam" id="PF00400">
    <property type="entry name" value="WD40"/>
    <property type="match status" value="4"/>
</dbReference>
<name>A0A239KB33_EKHLU</name>
<dbReference type="SMART" id="SM00320">
    <property type="entry name" value="WD40"/>
    <property type="match status" value="4"/>
</dbReference>
<feature type="repeat" description="WD" evidence="3">
    <location>
        <begin position="264"/>
        <end position="301"/>
    </location>
</feature>
<dbReference type="PROSITE" id="PS50082">
    <property type="entry name" value="WD_REPEATS_2"/>
    <property type="match status" value="4"/>
</dbReference>
<dbReference type="PRINTS" id="PR00320">
    <property type="entry name" value="GPROTEINBRPT"/>
</dbReference>
<dbReference type="InterPro" id="IPR036322">
    <property type="entry name" value="WD40_repeat_dom_sf"/>
</dbReference>
<dbReference type="InterPro" id="IPR020472">
    <property type="entry name" value="WD40_PAC1"/>
</dbReference>
<dbReference type="PROSITE" id="PS00678">
    <property type="entry name" value="WD_REPEATS_1"/>
    <property type="match status" value="1"/>
</dbReference>
<protein>
    <submittedName>
        <fullName evidence="4">WD-40 repeat-containing protein</fullName>
    </submittedName>
</protein>
<dbReference type="RefSeq" id="WP_089357225.1">
    <property type="nucleotide sequence ID" value="NZ_FZPD01000004.1"/>
</dbReference>
<dbReference type="Proteomes" id="UP000198393">
    <property type="component" value="Unassembled WGS sequence"/>
</dbReference>
<sequence length="301" mass="34155">MGTISAKKLHTFLGHNDSIYTLEELDDHRFISAGGDGMVVLWDLKSPDEGEVIVKVSGSVYALTYDSDSGYLYVGQNNDGIHKIDLKAKKEVGSIHLGEYQVFDLKIVDDQIWTGLSNGEVIVLNKDLEIVRRIKYANDRIRSFDQFNDKVAIAASDNLTRIVDVHSMEVDHSLKGHTNSVFSSKYHPTGKYLISVGRDAHVKVWDTQVDYVLRESIAAHLYTVNDIIFRPDGRYFVTGSIDKSIKLWDAHNFKLLKVLDKHRHAGHGNSVNKLLWMNYRDLLVTCSDDRSISVWEIKFAE</sequence>
<feature type="repeat" description="WD" evidence="3">
    <location>
        <begin position="174"/>
        <end position="215"/>
    </location>
</feature>
<gene>
    <name evidence="4" type="ORF">SAMN05421640_2521</name>
</gene>
<dbReference type="InterPro" id="IPR001680">
    <property type="entry name" value="WD40_rpt"/>
</dbReference>
<dbReference type="EMBL" id="FZPD01000004">
    <property type="protein sequence ID" value="SNT14902.1"/>
    <property type="molecule type" value="Genomic_DNA"/>
</dbReference>
<evidence type="ECO:0000256" key="1">
    <source>
        <dbReference type="ARBA" id="ARBA00022574"/>
    </source>
</evidence>
<dbReference type="AlphaFoldDB" id="A0A239KB33"/>
<organism evidence="4 5">
    <name type="scientific">Ekhidna lutea</name>
    <dbReference type="NCBI Taxonomy" id="447679"/>
    <lineage>
        <taxon>Bacteria</taxon>
        <taxon>Pseudomonadati</taxon>
        <taxon>Bacteroidota</taxon>
        <taxon>Cytophagia</taxon>
        <taxon>Cytophagales</taxon>
        <taxon>Reichenbachiellaceae</taxon>
        <taxon>Ekhidna</taxon>
    </lineage>
</organism>
<keyword evidence="5" id="KW-1185">Reference proteome</keyword>
<dbReference type="Gene3D" id="2.130.10.10">
    <property type="entry name" value="YVTN repeat-like/Quinoprotein amine dehydrogenase"/>
    <property type="match status" value="3"/>
</dbReference>
<proteinExistence type="predicted"/>
<evidence type="ECO:0000256" key="2">
    <source>
        <dbReference type="ARBA" id="ARBA00022737"/>
    </source>
</evidence>
<evidence type="ECO:0000313" key="4">
    <source>
        <dbReference type="EMBL" id="SNT14902.1"/>
    </source>
</evidence>
<feature type="repeat" description="WD" evidence="3">
    <location>
        <begin position="12"/>
        <end position="52"/>
    </location>
</feature>
<evidence type="ECO:0000256" key="3">
    <source>
        <dbReference type="PROSITE-ProRule" id="PRU00221"/>
    </source>
</evidence>
<feature type="repeat" description="WD" evidence="3">
    <location>
        <begin position="217"/>
        <end position="258"/>
    </location>
</feature>
<dbReference type="InterPro" id="IPR015943">
    <property type="entry name" value="WD40/YVTN_repeat-like_dom_sf"/>
</dbReference>
<evidence type="ECO:0000313" key="5">
    <source>
        <dbReference type="Proteomes" id="UP000198393"/>
    </source>
</evidence>
<keyword evidence="1 3" id="KW-0853">WD repeat</keyword>
<dbReference type="InterPro" id="IPR019775">
    <property type="entry name" value="WD40_repeat_CS"/>
</dbReference>
<dbReference type="OrthoDB" id="933690at2"/>
<dbReference type="PROSITE" id="PS50294">
    <property type="entry name" value="WD_REPEATS_REGION"/>
    <property type="match status" value="3"/>
</dbReference>
<accession>A0A239KB33</accession>
<keyword evidence="2" id="KW-0677">Repeat</keyword>
<dbReference type="SUPFAM" id="SSF50978">
    <property type="entry name" value="WD40 repeat-like"/>
    <property type="match status" value="1"/>
</dbReference>
<dbReference type="PANTHER" id="PTHR19848:SF8">
    <property type="entry name" value="F-BOX AND WD REPEAT DOMAIN CONTAINING 7"/>
    <property type="match status" value="1"/>
</dbReference>